<feature type="region of interest" description="Disordered" evidence="1">
    <location>
        <begin position="293"/>
        <end position="362"/>
    </location>
</feature>
<feature type="compositionally biased region" description="Low complexity" evidence="1">
    <location>
        <begin position="111"/>
        <end position="123"/>
    </location>
</feature>
<evidence type="ECO:0000313" key="3">
    <source>
        <dbReference type="Proteomes" id="UP000006514"/>
    </source>
</evidence>
<feature type="region of interest" description="Disordered" evidence="1">
    <location>
        <begin position="1"/>
        <end position="123"/>
    </location>
</feature>
<gene>
    <name evidence="2" type="ORF">AURDEDRAFT_177849</name>
</gene>
<evidence type="ECO:0008006" key="4">
    <source>
        <dbReference type="Google" id="ProtNLM"/>
    </source>
</evidence>
<dbReference type="KEGG" id="adl:AURDEDRAFT_177849"/>
<keyword evidence="3" id="KW-1185">Reference proteome</keyword>
<feature type="compositionally biased region" description="Pro residues" evidence="1">
    <location>
        <begin position="156"/>
        <end position="166"/>
    </location>
</feature>
<dbReference type="InParanoid" id="J0WMM3"/>
<sequence length="560" mass="57805">MGQRAVLDVSSPPKAASSAAACAVSSEPSHSSSSSPSPSPSSASAGEASDSAVSGPGPGAAVAATVPSGGIVPPVLPVVAPTGSFGPPSFLVGPPPALPTDSALPPPLAPEPGASAPASDMDTADDAAVADALGALEDEPGAPSPTAATPSVVEVSPPPGSAPAPRAPGTMTWGELQAELRETPWVFLDAELLNVPAWPSGEPGFHRICRWRRRLGVAVDTLDNILVRRSLRPRTQLLVTALRNRYAQQLLFVREGYRPLYEQRAREPAIARAPSPATPSRRVCEVVMPPVPAGWPAPPRSTRPPPAAGPSKATSKRAREEDGANANASGSPSEKRRKKAPSSASGRRRRDPERGSREPCDRCTKKGLECVEYPGHFPCYCCVRDHMKCSWSDERPEVRAAAPPAPRGGRRGGGARRARGGLADPSRPSRSPPAPLRAPPAGSLLPDAVLGVAAAGQPVYTITPDRLNTALVGAARAGADMALEGVAHLLAPRSAMRAPAEQRVRFGSPMDTAAPAGESSSRPPTEPPSTPGSRRGGRAEEEEEEEDAGPGGSKDAGRRL</sequence>
<dbReference type="EMBL" id="JH688459">
    <property type="protein sequence ID" value="EJD33065.1"/>
    <property type="molecule type" value="Genomic_DNA"/>
</dbReference>
<feature type="compositionally biased region" description="Basic and acidic residues" evidence="1">
    <location>
        <begin position="350"/>
        <end position="362"/>
    </location>
</feature>
<feature type="compositionally biased region" description="Low complexity" evidence="1">
    <location>
        <begin position="10"/>
        <end position="70"/>
    </location>
</feature>
<feature type="region of interest" description="Disordered" evidence="1">
    <location>
        <begin position="136"/>
        <end position="168"/>
    </location>
</feature>
<accession>J0WMM3</accession>
<reference evidence="3" key="1">
    <citation type="journal article" date="2012" name="Science">
        <title>The Paleozoic origin of enzymatic lignin decomposition reconstructed from 31 fungal genomes.</title>
        <authorList>
            <person name="Floudas D."/>
            <person name="Binder M."/>
            <person name="Riley R."/>
            <person name="Barry K."/>
            <person name="Blanchette R.A."/>
            <person name="Henrissat B."/>
            <person name="Martinez A.T."/>
            <person name="Otillar R."/>
            <person name="Spatafora J.W."/>
            <person name="Yadav J.S."/>
            <person name="Aerts A."/>
            <person name="Benoit I."/>
            <person name="Boyd A."/>
            <person name="Carlson A."/>
            <person name="Copeland A."/>
            <person name="Coutinho P.M."/>
            <person name="de Vries R.P."/>
            <person name="Ferreira P."/>
            <person name="Findley K."/>
            <person name="Foster B."/>
            <person name="Gaskell J."/>
            <person name="Glotzer D."/>
            <person name="Gorecki P."/>
            <person name="Heitman J."/>
            <person name="Hesse C."/>
            <person name="Hori C."/>
            <person name="Igarashi K."/>
            <person name="Jurgens J.A."/>
            <person name="Kallen N."/>
            <person name="Kersten P."/>
            <person name="Kohler A."/>
            <person name="Kuees U."/>
            <person name="Kumar T.K.A."/>
            <person name="Kuo A."/>
            <person name="LaButti K."/>
            <person name="Larrondo L.F."/>
            <person name="Lindquist E."/>
            <person name="Ling A."/>
            <person name="Lombard V."/>
            <person name="Lucas S."/>
            <person name="Lundell T."/>
            <person name="Martin R."/>
            <person name="McLaughlin D.J."/>
            <person name="Morgenstern I."/>
            <person name="Morin E."/>
            <person name="Murat C."/>
            <person name="Nagy L.G."/>
            <person name="Nolan M."/>
            <person name="Ohm R.A."/>
            <person name="Patyshakuliyeva A."/>
            <person name="Rokas A."/>
            <person name="Ruiz-Duenas F.J."/>
            <person name="Sabat G."/>
            <person name="Salamov A."/>
            <person name="Samejima M."/>
            <person name="Schmutz J."/>
            <person name="Slot J.C."/>
            <person name="St John F."/>
            <person name="Stenlid J."/>
            <person name="Sun H."/>
            <person name="Sun S."/>
            <person name="Syed K."/>
            <person name="Tsang A."/>
            <person name="Wiebenga A."/>
            <person name="Young D."/>
            <person name="Pisabarro A."/>
            <person name="Eastwood D.C."/>
            <person name="Martin F."/>
            <person name="Cullen D."/>
            <person name="Grigoriev I.V."/>
            <person name="Hibbett D.S."/>
        </authorList>
    </citation>
    <scope>NUCLEOTIDE SEQUENCE [LARGE SCALE GENOMIC DNA]</scope>
    <source>
        <strain evidence="3">TFB10046</strain>
    </source>
</reference>
<feature type="compositionally biased region" description="Pro residues" evidence="1">
    <location>
        <begin position="93"/>
        <end position="110"/>
    </location>
</feature>
<feature type="compositionally biased region" description="Low complexity" evidence="1">
    <location>
        <begin position="420"/>
        <end position="429"/>
    </location>
</feature>
<feature type="compositionally biased region" description="Low complexity" evidence="1">
    <location>
        <begin position="144"/>
        <end position="155"/>
    </location>
</feature>
<evidence type="ECO:0000313" key="2">
    <source>
        <dbReference type="EMBL" id="EJD33065.1"/>
    </source>
</evidence>
<protein>
    <recommendedName>
        <fullName evidence="4">Zn(2)-C6 fungal-type domain-containing protein</fullName>
    </recommendedName>
</protein>
<evidence type="ECO:0000256" key="1">
    <source>
        <dbReference type="SAM" id="MobiDB-lite"/>
    </source>
</evidence>
<organism evidence="2 3">
    <name type="scientific">Auricularia subglabra (strain TFB-10046 / SS5)</name>
    <name type="common">White-rot fungus</name>
    <name type="synonym">Auricularia delicata (strain TFB10046)</name>
    <dbReference type="NCBI Taxonomy" id="717982"/>
    <lineage>
        <taxon>Eukaryota</taxon>
        <taxon>Fungi</taxon>
        <taxon>Dikarya</taxon>
        <taxon>Basidiomycota</taxon>
        <taxon>Agaricomycotina</taxon>
        <taxon>Agaricomycetes</taxon>
        <taxon>Auriculariales</taxon>
        <taxon>Auriculariaceae</taxon>
        <taxon>Auricularia</taxon>
    </lineage>
</organism>
<feature type="compositionally biased region" description="Basic residues" evidence="1">
    <location>
        <begin position="408"/>
        <end position="419"/>
    </location>
</feature>
<proteinExistence type="predicted"/>
<feature type="compositionally biased region" description="Pro residues" evidence="1">
    <location>
        <begin position="293"/>
        <end position="308"/>
    </location>
</feature>
<dbReference type="Proteomes" id="UP000006514">
    <property type="component" value="Unassembled WGS sequence"/>
</dbReference>
<feature type="region of interest" description="Disordered" evidence="1">
    <location>
        <begin position="496"/>
        <end position="560"/>
    </location>
</feature>
<feature type="region of interest" description="Disordered" evidence="1">
    <location>
        <begin position="396"/>
        <end position="444"/>
    </location>
</feature>
<dbReference type="AlphaFoldDB" id="J0WMM3"/>
<name>J0WMM3_AURST</name>